<feature type="compositionally biased region" description="Basic and acidic residues" evidence="1">
    <location>
        <begin position="127"/>
        <end position="137"/>
    </location>
</feature>
<reference evidence="2" key="1">
    <citation type="journal article" date="2020" name="Fungal Divers.">
        <title>Resolving the Mortierellaceae phylogeny through synthesis of multi-gene phylogenetics and phylogenomics.</title>
        <authorList>
            <person name="Vandepol N."/>
            <person name="Liber J."/>
            <person name="Desiro A."/>
            <person name="Na H."/>
            <person name="Kennedy M."/>
            <person name="Barry K."/>
            <person name="Grigoriev I.V."/>
            <person name="Miller A.N."/>
            <person name="O'Donnell K."/>
            <person name="Stajich J.E."/>
            <person name="Bonito G."/>
        </authorList>
    </citation>
    <scope>NUCLEOTIDE SEQUENCE</scope>
    <source>
        <strain evidence="2">KOD1015</strain>
    </source>
</reference>
<dbReference type="AlphaFoldDB" id="A0A9P6FKX8"/>
<gene>
    <name evidence="2" type="ORF">BGW38_008694</name>
</gene>
<feature type="compositionally biased region" description="Low complexity" evidence="1">
    <location>
        <begin position="10"/>
        <end position="23"/>
    </location>
</feature>
<evidence type="ECO:0000256" key="1">
    <source>
        <dbReference type="SAM" id="MobiDB-lite"/>
    </source>
</evidence>
<dbReference type="Proteomes" id="UP000780801">
    <property type="component" value="Unassembled WGS sequence"/>
</dbReference>
<accession>A0A9P6FKX8</accession>
<name>A0A9P6FKX8_9FUNG</name>
<sequence>MTSPRASLYSFQPSSTVPPQQSSTMAVPNQNAPHHPLSALVNNHSSERLVKREPGHGHGECDPLRYFDEPEAYLSHASASAPTSVSSQASTVVASTISITDSTTATSTTMDGQTGEMRLSYPKEEPMEIKLGSDHPHQRPQPQQYGHAPYALARHHPLDPVPMGSYSLSSH</sequence>
<proteinExistence type="predicted"/>
<evidence type="ECO:0000313" key="3">
    <source>
        <dbReference type="Proteomes" id="UP000780801"/>
    </source>
</evidence>
<feature type="region of interest" description="Disordered" evidence="1">
    <location>
        <begin position="1"/>
        <end position="45"/>
    </location>
</feature>
<feature type="region of interest" description="Disordered" evidence="1">
    <location>
        <begin position="127"/>
        <end position="171"/>
    </location>
</feature>
<evidence type="ECO:0000313" key="2">
    <source>
        <dbReference type="EMBL" id="KAF9570914.1"/>
    </source>
</evidence>
<comment type="caution">
    <text evidence="2">The sequence shown here is derived from an EMBL/GenBank/DDBJ whole genome shotgun (WGS) entry which is preliminary data.</text>
</comment>
<dbReference type="EMBL" id="JAABOA010006057">
    <property type="protein sequence ID" value="KAF9570914.1"/>
    <property type="molecule type" value="Genomic_DNA"/>
</dbReference>
<protein>
    <submittedName>
        <fullName evidence="2">Uncharacterized protein</fullName>
    </submittedName>
</protein>
<organism evidence="2 3">
    <name type="scientific">Lunasporangiospora selenospora</name>
    <dbReference type="NCBI Taxonomy" id="979761"/>
    <lineage>
        <taxon>Eukaryota</taxon>
        <taxon>Fungi</taxon>
        <taxon>Fungi incertae sedis</taxon>
        <taxon>Mucoromycota</taxon>
        <taxon>Mortierellomycotina</taxon>
        <taxon>Mortierellomycetes</taxon>
        <taxon>Mortierellales</taxon>
        <taxon>Mortierellaceae</taxon>
        <taxon>Lunasporangiospora</taxon>
    </lineage>
</organism>
<keyword evidence="3" id="KW-1185">Reference proteome</keyword>